<dbReference type="EMBL" id="GL192608">
    <property type="protein sequence ID" value="EFB13369.1"/>
    <property type="molecule type" value="Genomic_DNA"/>
</dbReference>
<dbReference type="GO" id="GO:0005789">
    <property type="term" value="C:endoplasmic reticulum membrane"/>
    <property type="evidence" value="ECO:0007669"/>
    <property type="project" value="TreeGrafter"/>
</dbReference>
<protein>
    <submittedName>
        <fullName evidence="2">Uncharacterized protein</fullName>
    </submittedName>
</protein>
<feature type="compositionally biased region" description="Basic and acidic residues" evidence="1">
    <location>
        <begin position="7"/>
        <end position="41"/>
    </location>
</feature>
<dbReference type="GO" id="GO:0010508">
    <property type="term" value="P:positive regulation of autophagy"/>
    <property type="evidence" value="ECO:0007669"/>
    <property type="project" value="TreeGrafter"/>
</dbReference>
<evidence type="ECO:0000313" key="2">
    <source>
        <dbReference type="EMBL" id="EFB13369.1"/>
    </source>
</evidence>
<dbReference type="InterPro" id="IPR055366">
    <property type="entry name" value="SVIP_metazoa"/>
</dbReference>
<dbReference type="GO" id="GO:1904153">
    <property type="term" value="P:negative regulation of retrograde protein transport, ER to cytosol"/>
    <property type="evidence" value="ECO:0007669"/>
    <property type="project" value="TreeGrafter"/>
</dbReference>
<reference evidence="2" key="1">
    <citation type="journal article" date="2010" name="Nature">
        <title>The sequence and de novo assembly of the giant panda genome.</title>
        <authorList>
            <person name="Li R."/>
            <person name="Fan W."/>
            <person name="Tian G."/>
            <person name="Zhu H."/>
            <person name="He L."/>
            <person name="Cai J."/>
            <person name="Huang Q."/>
            <person name="Cai Q."/>
            <person name="Li B."/>
            <person name="Bai Y."/>
            <person name="Zhang Z."/>
            <person name="Zhang Y."/>
            <person name="Wang W."/>
            <person name="Li J."/>
            <person name="Wei F."/>
            <person name="Li H."/>
            <person name="Jian M."/>
            <person name="Li J."/>
            <person name="Zhang Z."/>
            <person name="Nielsen R."/>
            <person name="Li D."/>
            <person name="Gu W."/>
            <person name="Yang Z."/>
            <person name="Xuan Z."/>
            <person name="Ryder O.A."/>
            <person name="Leung F.C."/>
            <person name="Zhou Y."/>
            <person name="Cao J."/>
            <person name="Sun X."/>
            <person name="Fu Y."/>
            <person name="Fang X."/>
            <person name="Guo X."/>
            <person name="Wang B."/>
            <person name="Hou R."/>
            <person name="Shen F."/>
            <person name="Mu B."/>
            <person name="Ni P."/>
            <person name="Lin R."/>
            <person name="Qian W."/>
            <person name="Wang G."/>
            <person name="Yu C."/>
            <person name="Nie W."/>
            <person name="Wang J."/>
            <person name="Wu Z."/>
            <person name="Liang H."/>
            <person name="Min J."/>
            <person name="Wu Q."/>
            <person name="Cheng S."/>
            <person name="Ruan J."/>
            <person name="Wang M."/>
            <person name="Shi Z."/>
            <person name="Wen M."/>
            <person name="Liu B."/>
            <person name="Ren X."/>
            <person name="Zheng H."/>
            <person name="Dong D."/>
            <person name="Cook K."/>
            <person name="Shan G."/>
            <person name="Zhang H."/>
            <person name="Kosiol C."/>
            <person name="Xie X."/>
            <person name="Lu Z."/>
            <person name="Zheng H."/>
            <person name="Li Y."/>
            <person name="Steiner C.C."/>
            <person name="Lam T.T."/>
            <person name="Lin S."/>
            <person name="Zhang Q."/>
            <person name="Li G."/>
            <person name="Tian J."/>
            <person name="Gong T."/>
            <person name="Liu H."/>
            <person name="Zhang D."/>
            <person name="Fang L."/>
            <person name="Ye C."/>
            <person name="Zhang J."/>
            <person name="Hu W."/>
            <person name="Xu A."/>
            <person name="Ren Y."/>
            <person name="Zhang G."/>
            <person name="Bruford M.W."/>
            <person name="Li Q."/>
            <person name="Ma L."/>
            <person name="Guo Y."/>
            <person name="An N."/>
            <person name="Hu Y."/>
            <person name="Zheng Y."/>
            <person name="Shi Y."/>
            <person name="Li Z."/>
            <person name="Liu Q."/>
            <person name="Chen Y."/>
            <person name="Zhao J."/>
            <person name="Qu N."/>
            <person name="Zhao S."/>
            <person name="Tian F."/>
            <person name="Wang X."/>
            <person name="Wang H."/>
            <person name="Xu L."/>
            <person name="Liu X."/>
            <person name="Vinar T."/>
            <person name="Wang Y."/>
            <person name="Lam T.W."/>
            <person name="Yiu S.M."/>
            <person name="Liu S."/>
            <person name="Zhang H."/>
            <person name="Li D."/>
            <person name="Huang Y."/>
            <person name="Wang X."/>
            <person name="Yang G."/>
            <person name="Jiang Z."/>
            <person name="Wang J."/>
            <person name="Qin N."/>
            <person name="Li L."/>
            <person name="Li J."/>
            <person name="Bolund L."/>
            <person name="Kristiansen K."/>
            <person name="Wong G.K."/>
            <person name="Olson M."/>
            <person name="Zhang X."/>
            <person name="Li S."/>
            <person name="Yang H."/>
            <person name="Wang J."/>
            <person name="Wang J."/>
        </authorList>
    </citation>
    <scope>NUCLEOTIDE SEQUENCE [LARGE SCALE GENOMIC DNA]</scope>
</reference>
<organism evidence="2">
    <name type="scientific">Ailuropoda melanoleuca</name>
    <name type="common">Giant panda</name>
    <dbReference type="NCBI Taxonomy" id="9646"/>
    <lineage>
        <taxon>Eukaryota</taxon>
        <taxon>Metazoa</taxon>
        <taxon>Chordata</taxon>
        <taxon>Craniata</taxon>
        <taxon>Vertebrata</taxon>
        <taxon>Euteleostomi</taxon>
        <taxon>Mammalia</taxon>
        <taxon>Eutheria</taxon>
        <taxon>Laurasiatheria</taxon>
        <taxon>Carnivora</taxon>
        <taxon>Caniformia</taxon>
        <taxon>Ursidae</taxon>
        <taxon>Ailuropoda</taxon>
    </lineage>
</organism>
<proteinExistence type="predicted"/>
<dbReference type="GO" id="GO:1904293">
    <property type="term" value="P:negative regulation of ERAD pathway"/>
    <property type="evidence" value="ECO:0007669"/>
    <property type="project" value="TreeGrafter"/>
</dbReference>
<name>D2H9S1_AILME</name>
<accession>D2H9S1</accession>
<dbReference type="AlphaFoldDB" id="D2H9S1"/>
<feature type="non-terminal residue" evidence="2">
    <location>
        <position position="1"/>
    </location>
</feature>
<feature type="non-terminal residue" evidence="2">
    <location>
        <position position="61"/>
    </location>
</feature>
<evidence type="ECO:0000256" key="1">
    <source>
        <dbReference type="SAM" id="MobiDB-lite"/>
    </source>
</evidence>
<gene>
    <name evidence="2" type="ORF">PANDA_007096</name>
</gene>
<sequence length="61" mass="6842">ESAPPRPDMEEKSAKLAEAAERRQKEAVSWDISDVEKEKEKEKKKKKKENQIAALGPPPVG</sequence>
<dbReference type="PANTHER" id="PTHR35269:SF1">
    <property type="entry name" value="SMALL VCP_P97-INTERACTING PROTEIN"/>
    <property type="match status" value="1"/>
</dbReference>
<dbReference type="GO" id="GO:1904240">
    <property type="term" value="P:negative regulation of VCP-NPL4-UFD1 AAA ATPase complex assembly"/>
    <property type="evidence" value="ECO:0007669"/>
    <property type="project" value="TreeGrafter"/>
</dbReference>
<dbReference type="InParanoid" id="D2H9S1"/>
<dbReference type="PANTHER" id="PTHR35269">
    <property type="entry name" value="SMALL VCP/P97-INTERACTING PROTEIN"/>
    <property type="match status" value="1"/>
</dbReference>
<feature type="region of interest" description="Disordered" evidence="1">
    <location>
        <begin position="1"/>
        <end position="61"/>
    </location>
</feature>